<protein>
    <submittedName>
        <fullName evidence="1">Tetratricopeptide repeat protein</fullName>
    </submittedName>
</protein>
<dbReference type="Pfam" id="PF13176">
    <property type="entry name" value="TPR_7"/>
    <property type="match status" value="1"/>
</dbReference>
<dbReference type="PANTHER" id="PTHR10098:SF108">
    <property type="entry name" value="TETRATRICOPEPTIDE REPEAT PROTEIN 28"/>
    <property type="match status" value="1"/>
</dbReference>
<gene>
    <name evidence="1" type="ORF">ACFOWZ_41015</name>
</gene>
<name>A0ABV8C796_9PSEU</name>
<accession>A0ABV8C796</accession>
<dbReference type="RefSeq" id="WP_382379382.1">
    <property type="nucleotide sequence ID" value="NZ_JBHRZI010000044.1"/>
</dbReference>
<comment type="caution">
    <text evidence="1">The sequence shown here is derived from an EMBL/GenBank/DDBJ whole genome shotgun (WGS) entry which is preliminary data.</text>
</comment>
<evidence type="ECO:0000313" key="2">
    <source>
        <dbReference type="Proteomes" id="UP001595690"/>
    </source>
</evidence>
<dbReference type="InterPro" id="IPR019734">
    <property type="entry name" value="TPR_rpt"/>
</dbReference>
<dbReference type="Pfam" id="PF13424">
    <property type="entry name" value="TPR_12"/>
    <property type="match status" value="1"/>
</dbReference>
<dbReference type="EMBL" id="JBHRZI010000044">
    <property type="protein sequence ID" value="MFC3897885.1"/>
    <property type="molecule type" value="Genomic_DNA"/>
</dbReference>
<evidence type="ECO:0000313" key="1">
    <source>
        <dbReference type="EMBL" id="MFC3897885.1"/>
    </source>
</evidence>
<keyword evidence="2" id="KW-1185">Reference proteome</keyword>
<dbReference type="SMART" id="SM00028">
    <property type="entry name" value="TPR"/>
    <property type="match status" value="2"/>
</dbReference>
<dbReference type="SUPFAM" id="SSF48452">
    <property type="entry name" value="TPR-like"/>
    <property type="match status" value="1"/>
</dbReference>
<sequence length="207" mass="22492">MPDVDLRVLGPLEVEVGGSLLDPGGPRLRAMLAAYAGRPVSVALFVSELWGPVAPPDAERTVRTYAITMFREIGDPVGEAEVLINLGDAHEHTGRYQEAAVLHQQAETLAVKLGDRKLECAALNGRGRAACASGRLAEALVCHEQALAHAREMEDREQEALSLDAMAVARERTGELVEARRLWTAALPIFDALRMPEAVVVRERLSR</sequence>
<dbReference type="Gene3D" id="1.25.40.10">
    <property type="entry name" value="Tetratricopeptide repeat domain"/>
    <property type="match status" value="1"/>
</dbReference>
<proteinExistence type="predicted"/>
<organism evidence="1 2">
    <name type="scientific">Lentzea rhizosphaerae</name>
    <dbReference type="NCBI Taxonomy" id="2041025"/>
    <lineage>
        <taxon>Bacteria</taxon>
        <taxon>Bacillati</taxon>
        <taxon>Actinomycetota</taxon>
        <taxon>Actinomycetes</taxon>
        <taxon>Pseudonocardiales</taxon>
        <taxon>Pseudonocardiaceae</taxon>
        <taxon>Lentzea</taxon>
    </lineage>
</organism>
<dbReference type="PANTHER" id="PTHR10098">
    <property type="entry name" value="RAPSYN-RELATED"/>
    <property type="match status" value="1"/>
</dbReference>
<dbReference type="InterPro" id="IPR011990">
    <property type="entry name" value="TPR-like_helical_dom_sf"/>
</dbReference>
<dbReference type="Proteomes" id="UP001595690">
    <property type="component" value="Unassembled WGS sequence"/>
</dbReference>
<reference evidence="2" key="1">
    <citation type="journal article" date="2019" name="Int. J. Syst. Evol. Microbiol.">
        <title>The Global Catalogue of Microorganisms (GCM) 10K type strain sequencing project: providing services to taxonomists for standard genome sequencing and annotation.</title>
        <authorList>
            <consortium name="The Broad Institute Genomics Platform"/>
            <consortium name="The Broad Institute Genome Sequencing Center for Infectious Disease"/>
            <person name="Wu L."/>
            <person name="Ma J."/>
        </authorList>
    </citation>
    <scope>NUCLEOTIDE SEQUENCE [LARGE SCALE GENOMIC DNA]</scope>
    <source>
        <strain evidence="2">CGMCC 4.7405</strain>
    </source>
</reference>